<comment type="subcellular location">
    <subcellularLocation>
        <location evidence="1">Membrane</location>
    </subcellularLocation>
</comment>
<comment type="caution">
    <text evidence="9">The sequence shown here is derived from an EMBL/GenBank/DDBJ whole genome shotgun (WGS) entry which is preliminary data.</text>
</comment>
<feature type="domain" description="Amino acid transporter transmembrane" evidence="8">
    <location>
        <begin position="33"/>
        <end position="466"/>
    </location>
</feature>
<keyword evidence="5 7" id="KW-1133">Transmembrane helix</keyword>
<keyword evidence="6 7" id="KW-0472">Membrane</keyword>
<evidence type="ECO:0000259" key="8">
    <source>
        <dbReference type="Pfam" id="PF01490"/>
    </source>
</evidence>
<evidence type="ECO:0000256" key="6">
    <source>
        <dbReference type="ARBA" id="ARBA00023136"/>
    </source>
</evidence>
<gene>
    <name evidence="9" type="ORF">ACJRO7_026136</name>
</gene>
<feature type="transmembrane region" description="Helical" evidence="7">
    <location>
        <begin position="167"/>
        <end position="184"/>
    </location>
</feature>
<accession>A0ABD3KI44</accession>
<evidence type="ECO:0000313" key="10">
    <source>
        <dbReference type="Proteomes" id="UP001634007"/>
    </source>
</evidence>
<dbReference type="Pfam" id="PF01490">
    <property type="entry name" value="Aa_trans"/>
    <property type="match status" value="1"/>
</dbReference>
<feature type="transmembrane region" description="Helical" evidence="7">
    <location>
        <begin position="445"/>
        <end position="470"/>
    </location>
</feature>
<feature type="transmembrane region" description="Helical" evidence="7">
    <location>
        <begin position="125"/>
        <end position="146"/>
    </location>
</feature>
<dbReference type="PANTHER" id="PTHR48017">
    <property type="entry name" value="OS05G0424000 PROTEIN-RELATED"/>
    <property type="match status" value="1"/>
</dbReference>
<keyword evidence="3 7" id="KW-0812">Transmembrane</keyword>
<organism evidence="9 10">
    <name type="scientific">Eucalyptus globulus</name>
    <name type="common">Tasmanian blue gum</name>
    <dbReference type="NCBI Taxonomy" id="34317"/>
    <lineage>
        <taxon>Eukaryota</taxon>
        <taxon>Viridiplantae</taxon>
        <taxon>Streptophyta</taxon>
        <taxon>Embryophyta</taxon>
        <taxon>Tracheophyta</taxon>
        <taxon>Spermatophyta</taxon>
        <taxon>Magnoliopsida</taxon>
        <taxon>eudicotyledons</taxon>
        <taxon>Gunneridae</taxon>
        <taxon>Pentapetalae</taxon>
        <taxon>rosids</taxon>
        <taxon>malvids</taxon>
        <taxon>Myrtales</taxon>
        <taxon>Myrtaceae</taxon>
        <taxon>Myrtoideae</taxon>
        <taxon>Eucalypteae</taxon>
        <taxon>Eucalyptus</taxon>
    </lineage>
</organism>
<evidence type="ECO:0000256" key="2">
    <source>
        <dbReference type="ARBA" id="ARBA00022448"/>
    </source>
</evidence>
<feature type="transmembrane region" description="Helical" evidence="7">
    <location>
        <begin position="320"/>
        <end position="340"/>
    </location>
</feature>
<evidence type="ECO:0000313" key="9">
    <source>
        <dbReference type="EMBL" id="KAL3737317.1"/>
    </source>
</evidence>
<sequence length="479" mass="53169">MSQNRIGFEVSLSLPRQGSGGSSGYDDDGCHRRTGTVWTASARIITDVIGLRVLPLAWAIAQLGWIIGPVVVLSFSFITNYTSALLADCYRCGDPVRGERNYTYTDAVHSNLGRGKEWSCELVQYLYLFGVAIGYTIAFSISMRAIGRSNCFHKKDDDSPCHTSSNPYMIAFVVIEIILSQIPNFDQLRWLSIMAAVMSFTYLSIGVTLGIIKVAENGKFKGSLTGISIGTVTQNQKMWRSFQALGDIAFAYAVSINLIEIQDTIKSPPPEAKTMRKATLVSLTVITLFHLLCACMAYGAFGDMAPRHLLAGFEFFNPDWLVDIANAAIMIHLIGAYQAYSQPIFAFIEKHAMRRFADGQFITREIEIPVPGFRTCKLYVFRLISRTIFVIVTTMISMVLPFFNEVIGLLGALGFWPLTVYFPIEMYIAQMKIPKWSTKWLCLQMLSLACLSISLAAAAGSIAGVVLHLMSYKPFETSH</sequence>
<feature type="transmembrane region" description="Helical" evidence="7">
    <location>
        <begin position="383"/>
        <end position="400"/>
    </location>
</feature>
<feature type="transmembrane region" description="Helical" evidence="7">
    <location>
        <begin position="190"/>
        <end position="212"/>
    </location>
</feature>
<feature type="transmembrane region" description="Helical" evidence="7">
    <location>
        <begin position="280"/>
        <end position="300"/>
    </location>
</feature>
<evidence type="ECO:0000256" key="4">
    <source>
        <dbReference type="ARBA" id="ARBA00022970"/>
    </source>
</evidence>
<evidence type="ECO:0000256" key="1">
    <source>
        <dbReference type="ARBA" id="ARBA00004370"/>
    </source>
</evidence>
<keyword evidence="10" id="KW-1185">Reference proteome</keyword>
<dbReference type="Proteomes" id="UP001634007">
    <property type="component" value="Unassembled WGS sequence"/>
</dbReference>
<reference evidence="9 10" key="1">
    <citation type="submission" date="2024-11" db="EMBL/GenBank/DDBJ databases">
        <title>Chromosome-level genome assembly of Eucalyptus globulus Labill. provides insights into its genome evolution.</title>
        <authorList>
            <person name="Li X."/>
        </authorList>
    </citation>
    <scope>NUCLEOTIDE SEQUENCE [LARGE SCALE GENOMIC DNA]</scope>
    <source>
        <strain evidence="9">CL2024</strain>
        <tissue evidence="9">Fresh tender leaves</tissue>
    </source>
</reference>
<protein>
    <recommendedName>
        <fullName evidence="8">Amino acid transporter transmembrane domain-containing protein</fullName>
    </recommendedName>
</protein>
<keyword evidence="4" id="KW-0029">Amino-acid transport</keyword>
<dbReference type="GO" id="GO:0006865">
    <property type="term" value="P:amino acid transport"/>
    <property type="evidence" value="ECO:0007669"/>
    <property type="project" value="UniProtKB-KW"/>
</dbReference>
<dbReference type="AlphaFoldDB" id="A0ABD3KI44"/>
<feature type="transmembrane region" description="Helical" evidence="7">
    <location>
        <begin position="406"/>
        <end position="424"/>
    </location>
</feature>
<dbReference type="InterPro" id="IPR013057">
    <property type="entry name" value="AA_transpt_TM"/>
</dbReference>
<name>A0ABD3KI44_EUCGL</name>
<proteinExistence type="predicted"/>
<keyword evidence="2" id="KW-0813">Transport</keyword>
<feature type="transmembrane region" description="Helical" evidence="7">
    <location>
        <begin position="53"/>
        <end position="78"/>
    </location>
</feature>
<dbReference type="GO" id="GO:0016020">
    <property type="term" value="C:membrane"/>
    <property type="evidence" value="ECO:0007669"/>
    <property type="project" value="UniProtKB-SubCell"/>
</dbReference>
<evidence type="ECO:0000256" key="5">
    <source>
        <dbReference type="ARBA" id="ARBA00022989"/>
    </source>
</evidence>
<evidence type="ECO:0000256" key="3">
    <source>
        <dbReference type="ARBA" id="ARBA00022692"/>
    </source>
</evidence>
<evidence type="ECO:0000256" key="7">
    <source>
        <dbReference type="SAM" id="Phobius"/>
    </source>
</evidence>
<dbReference type="EMBL" id="JBJKBG010000006">
    <property type="protein sequence ID" value="KAL3737317.1"/>
    <property type="molecule type" value="Genomic_DNA"/>
</dbReference>